<dbReference type="GO" id="GO:0004020">
    <property type="term" value="F:adenylylsulfate kinase activity"/>
    <property type="evidence" value="ECO:0007669"/>
    <property type="project" value="UniProtKB-EC"/>
</dbReference>
<dbReference type="InterPro" id="IPR002891">
    <property type="entry name" value="APS"/>
</dbReference>
<comment type="caution">
    <text evidence="8">The sequence shown here is derived from an EMBL/GenBank/DDBJ whole genome shotgun (WGS) entry which is preliminary data.</text>
</comment>
<dbReference type="OrthoDB" id="9804504at2"/>
<dbReference type="GO" id="GO:0005737">
    <property type="term" value="C:cytoplasm"/>
    <property type="evidence" value="ECO:0007669"/>
    <property type="project" value="TreeGrafter"/>
</dbReference>
<dbReference type="UniPathway" id="UPA00140">
    <property type="reaction ID" value="UER00205"/>
</dbReference>
<dbReference type="InterPro" id="IPR050512">
    <property type="entry name" value="Sulf_AdTrans/APS_kinase"/>
</dbReference>
<dbReference type="CDD" id="cd02027">
    <property type="entry name" value="APSK"/>
    <property type="match status" value="1"/>
</dbReference>
<accession>A0A641ASK8</accession>
<dbReference type="Gene3D" id="3.40.50.300">
    <property type="entry name" value="P-loop containing nucleotide triphosphate hydrolases"/>
    <property type="match status" value="1"/>
</dbReference>
<keyword evidence="6 8" id="KW-0418">Kinase</keyword>
<dbReference type="PANTHER" id="PTHR42700">
    <property type="entry name" value="SULFATE ADENYLYLTRANSFERASE"/>
    <property type="match status" value="1"/>
</dbReference>
<keyword evidence="9" id="KW-1185">Reference proteome</keyword>
<protein>
    <recommendedName>
        <fullName evidence="2 6">Adenylyl-sulfate kinase</fullName>
        <ecNumber evidence="2 6">2.7.1.25</ecNumber>
    </recommendedName>
</protein>
<dbReference type="PANTHER" id="PTHR42700:SF1">
    <property type="entry name" value="SULFATE ADENYLYLTRANSFERASE"/>
    <property type="match status" value="1"/>
</dbReference>
<organism evidence="8 9">
    <name type="scientific">Aeromicrobium fastidiosum</name>
    <dbReference type="NCBI Taxonomy" id="52699"/>
    <lineage>
        <taxon>Bacteria</taxon>
        <taxon>Bacillati</taxon>
        <taxon>Actinomycetota</taxon>
        <taxon>Actinomycetes</taxon>
        <taxon>Propionibacteriales</taxon>
        <taxon>Nocardioidaceae</taxon>
        <taxon>Aeromicrobium</taxon>
    </lineage>
</organism>
<keyword evidence="4 6" id="KW-0547">Nucleotide-binding</keyword>
<evidence type="ECO:0000256" key="1">
    <source>
        <dbReference type="ARBA" id="ARBA00001823"/>
    </source>
</evidence>
<sequence>MSGGIVEQESQGSTSHRFGATVWLTGLPSAGKSTLATELAGRARRDSRAVEVLDGDDVRSWLTPDLGFSREDRDANVVRVGRVAHLLARNGVLVLVPVIAPYVASREVVRELHEQAGLAFVEVHVSTSLEECQRRDAKGLYARQRSRSLSGLTGVDDPYEIPPAPALRLDTETMLDAADVLETKLRALGHL</sequence>
<evidence type="ECO:0000256" key="4">
    <source>
        <dbReference type="ARBA" id="ARBA00022741"/>
    </source>
</evidence>
<dbReference type="NCBIfam" id="TIGR00455">
    <property type="entry name" value="apsK"/>
    <property type="match status" value="1"/>
</dbReference>
<dbReference type="AlphaFoldDB" id="A0A641ASK8"/>
<evidence type="ECO:0000256" key="3">
    <source>
        <dbReference type="ARBA" id="ARBA00022679"/>
    </source>
</evidence>
<dbReference type="InterPro" id="IPR027417">
    <property type="entry name" value="P-loop_NTPase"/>
</dbReference>
<dbReference type="EC" id="2.7.1.25" evidence="2 6"/>
<dbReference type="Proteomes" id="UP001515100">
    <property type="component" value="Unassembled WGS sequence"/>
</dbReference>
<comment type="pathway">
    <text evidence="6">Sulfur metabolism; hydrogen sulfide biosynthesis; sulfite from sulfate: step 2/3.</text>
</comment>
<dbReference type="EMBL" id="SDPP02000001">
    <property type="protein sequence ID" value="KAA1380949.1"/>
    <property type="molecule type" value="Genomic_DNA"/>
</dbReference>
<evidence type="ECO:0000256" key="2">
    <source>
        <dbReference type="ARBA" id="ARBA00012121"/>
    </source>
</evidence>
<reference evidence="8" key="1">
    <citation type="submission" date="2019-09" db="EMBL/GenBank/DDBJ databases">
        <authorList>
            <person name="Li J."/>
        </authorList>
    </citation>
    <scope>NUCLEOTIDE SEQUENCE [LARGE SCALE GENOMIC DNA]</scope>
    <source>
        <strain evidence="8">NRBC 14897</strain>
    </source>
</reference>
<evidence type="ECO:0000313" key="9">
    <source>
        <dbReference type="Proteomes" id="UP001515100"/>
    </source>
</evidence>
<comment type="function">
    <text evidence="6">Catalyzes the synthesis of activated sulfate.</text>
</comment>
<dbReference type="GO" id="GO:0004781">
    <property type="term" value="F:sulfate adenylyltransferase (ATP) activity"/>
    <property type="evidence" value="ECO:0007669"/>
    <property type="project" value="TreeGrafter"/>
</dbReference>
<keyword evidence="5 6" id="KW-0067">ATP-binding</keyword>
<proteinExistence type="inferred from homology"/>
<dbReference type="GO" id="GO:0005524">
    <property type="term" value="F:ATP binding"/>
    <property type="evidence" value="ECO:0007669"/>
    <property type="project" value="UniProtKB-KW"/>
</dbReference>
<name>A0A641ASK8_9ACTN</name>
<dbReference type="GO" id="GO:0019379">
    <property type="term" value="P:sulfate assimilation, phosphoadenylyl sulfate reduction by phosphoadenylyl-sulfate reductase (thioredoxin)"/>
    <property type="evidence" value="ECO:0007669"/>
    <property type="project" value="TreeGrafter"/>
</dbReference>
<dbReference type="InterPro" id="IPR059117">
    <property type="entry name" value="APS_kinase_dom"/>
</dbReference>
<comment type="catalytic activity">
    <reaction evidence="1 6">
        <text>adenosine 5'-phosphosulfate + ATP = 3'-phosphoadenylyl sulfate + ADP + H(+)</text>
        <dbReference type="Rhea" id="RHEA:24152"/>
        <dbReference type="ChEBI" id="CHEBI:15378"/>
        <dbReference type="ChEBI" id="CHEBI:30616"/>
        <dbReference type="ChEBI" id="CHEBI:58243"/>
        <dbReference type="ChEBI" id="CHEBI:58339"/>
        <dbReference type="ChEBI" id="CHEBI:456216"/>
        <dbReference type="EC" id="2.7.1.25"/>
    </reaction>
</comment>
<keyword evidence="3 6" id="KW-0808">Transferase</keyword>
<dbReference type="SUPFAM" id="SSF52540">
    <property type="entry name" value="P-loop containing nucleoside triphosphate hydrolases"/>
    <property type="match status" value="1"/>
</dbReference>
<comment type="similarity">
    <text evidence="6">Belongs to the APS kinase family.</text>
</comment>
<evidence type="ECO:0000259" key="7">
    <source>
        <dbReference type="Pfam" id="PF01583"/>
    </source>
</evidence>
<gene>
    <name evidence="8" type="primary">cysC</name>
    <name evidence="8" type="ORF">ESP62_005790</name>
</gene>
<feature type="domain" description="APS kinase" evidence="7">
    <location>
        <begin position="19"/>
        <end position="170"/>
    </location>
</feature>
<dbReference type="Pfam" id="PF01583">
    <property type="entry name" value="APS_kinase"/>
    <property type="match status" value="1"/>
</dbReference>
<evidence type="ECO:0000256" key="6">
    <source>
        <dbReference type="RuleBase" id="RU004347"/>
    </source>
</evidence>
<dbReference type="GO" id="GO:0010134">
    <property type="term" value="P:sulfate assimilation via adenylyl sulfate reduction"/>
    <property type="evidence" value="ECO:0007669"/>
    <property type="project" value="TreeGrafter"/>
</dbReference>
<evidence type="ECO:0000256" key="5">
    <source>
        <dbReference type="ARBA" id="ARBA00022840"/>
    </source>
</evidence>
<dbReference type="GO" id="GO:0070814">
    <property type="term" value="P:hydrogen sulfide biosynthetic process"/>
    <property type="evidence" value="ECO:0007669"/>
    <property type="project" value="UniProtKB-UniPathway"/>
</dbReference>
<evidence type="ECO:0000313" key="8">
    <source>
        <dbReference type="EMBL" id="KAA1380949.1"/>
    </source>
</evidence>